<sequence>MDLVKEVKMVLRVEEMDLKEIEVMETIDLVMENLDKAKVVLGPIEVVWDKEILEIQMTDQTGTETILTAGKVKMVRTDGMAAKIPTPEVREASDGVPEVVLLTVLVASMAIDIMADMAVEVKKIGGVVADLVVIDTDLVEMVIGTVNLEAVKVVEIDMAIVKTDNLVAKMGNSVEIEGGTKIF</sequence>
<keyword evidence="1" id="KW-1185">Reference proteome</keyword>
<dbReference type="WBParaSite" id="ACRNAN_scaffold1682.g24574.t1">
    <property type="protein sequence ID" value="ACRNAN_scaffold1682.g24574.t1"/>
    <property type="gene ID" value="ACRNAN_scaffold1682.g24574"/>
</dbReference>
<protein>
    <submittedName>
        <fullName evidence="2">Uncharacterized protein</fullName>
    </submittedName>
</protein>
<reference evidence="2" key="1">
    <citation type="submission" date="2022-11" db="UniProtKB">
        <authorList>
            <consortium name="WormBaseParasite"/>
        </authorList>
    </citation>
    <scope>IDENTIFICATION</scope>
</reference>
<dbReference type="Proteomes" id="UP000887540">
    <property type="component" value="Unplaced"/>
</dbReference>
<evidence type="ECO:0000313" key="2">
    <source>
        <dbReference type="WBParaSite" id="ACRNAN_scaffold1682.g24574.t1"/>
    </source>
</evidence>
<name>A0A914D1C8_9BILA</name>
<evidence type="ECO:0000313" key="1">
    <source>
        <dbReference type="Proteomes" id="UP000887540"/>
    </source>
</evidence>
<organism evidence="1 2">
    <name type="scientific">Acrobeloides nanus</name>
    <dbReference type="NCBI Taxonomy" id="290746"/>
    <lineage>
        <taxon>Eukaryota</taxon>
        <taxon>Metazoa</taxon>
        <taxon>Ecdysozoa</taxon>
        <taxon>Nematoda</taxon>
        <taxon>Chromadorea</taxon>
        <taxon>Rhabditida</taxon>
        <taxon>Tylenchina</taxon>
        <taxon>Cephalobomorpha</taxon>
        <taxon>Cephaloboidea</taxon>
        <taxon>Cephalobidae</taxon>
        <taxon>Acrobeloides</taxon>
    </lineage>
</organism>
<accession>A0A914D1C8</accession>
<proteinExistence type="predicted"/>
<dbReference type="AlphaFoldDB" id="A0A914D1C8"/>